<dbReference type="InterPro" id="IPR027417">
    <property type="entry name" value="P-loop_NTPase"/>
</dbReference>
<evidence type="ECO:0000313" key="3">
    <source>
        <dbReference type="EMBL" id="NKE38404.1"/>
    </source>
</evidence>
<keyword evidence="4" id="KW-1185">Reference proteome</keyword>
<comment type="caution">
    <text evidence="3">The sequence shown here is derived from an EMBL/GenBank/DDBJ whole genome shotgun (WGS) entry which is preliminary data.</text>
</comment>
<dbReference type="PANTHER" id="PTHR30121">
    <property type="entry name" value="UNCHARACTERIZED PROTEIN YJGR-RELATED"/>
    <property type="match status" value="1"/>
</dbReference>
<dbReference type="GO" id="GO:0003677">
    <property type="term" value="F:DNA binding"/>
    <property type="evidence" value="ECO:0007669"/>
    <property type="project" value="UniProtKB-KW"/>
</dbReference>
<gene>
    <name evidence="3" type="ORF">HER12_01350</name>
</gene>
<dbReference type="EMBL" id="JAAVVK010000001">
    <property type="protein sequence ID" value="NKE38404.1"/>
    <property type="molecule type" value="Genomic_DNA"/>
</dbReference>
<dbReference type="Pfam" id="PF12696">
    <property type="entry name" value="TraG-D_C"/>
    <property type="match status" value="1"/>
</dbReference>
<sequence length="362" mass="40977">MLIGATGSGKTTTALLIVKQLIERLNQTVIIIDGKGDHDLIDKIKLIDSNAFIWTIRGIKEYNPLATDNSVILVDKIMSLFNFSEAHYEAIAHNYLLLIVKSLQNAKIPTTFHNIVKYFSLSSLKKIIKKDSIEYDHYLSFTNNEKDINGLMHRLSVYMQNLGTSVGKNNSLSSLVNNHKIILFSLNSLNYPQLASNVGKLIVQDLKEFASLKPKEQRINVILDEFNVFASDTIINLINKTRSFNYQVFLCFQTLNDLKINRTNLTDTIFGNCGNIIAHNLKDPNSAEYIAKVFGTQTTDKQTKQTDKTEKTGKGSTREVEEYIVHPNELKNLKIGEAYCKILLPSSKQLIYKIIIKEDKKA</sequence>
<accession>A0A846U052</accession>
<feature type="domain" description="Helicase HerA central" evidence="1">
    <location>
        <begin position="3"/>
        <end position="190"/>
    </location>
</feature>
<dbReference type="InterPro" id="IPR002789">
    <property type="entry name" value="HerA_central"/>
</dbReference>
<reference evidence="3 4" key="1">
    <citation type="submission" date="2020-04" db="EMBL/GenBank/DDBJ databases">
        <title>Complete genome sequence of Spiroplasma platyhelix ATCC 51748, an insect isolate.</title>
        <authorList>
            <person name="Green E.A."/>
            <person name="Klassen J.L."/>
        </authorList>
    </citation>
    <scope>NUCLEOTIDE SEQUENCE [LARGE SCALE GENOMIC DNA]</scope>
    <source>
        <strain evidence="3 4">PALS-1</strain>
    </source>
</reference>
<organism evidence="3 4">
    <name type="scientific">Spiroplasma platyhelix PALS-1</name>
    <dbReference type="NCBI Taxonomy" id="1276218"/>
    <lineage>
        <taxon>Bacteria</taxon>
        <taxon>Bacillati</taxon>
        <taxon>Mycoplasmatota</taxon>
        <taxon>Mollicutes</taxon>
        <taxon>Entomoplasmatales</taxon>
        <taxon>Spiroplasmataceae</taxon>
        <taxon>Spiroplasma</taxon>
    </lineage>
</organism>
<dbReference type="SUPFAM" id="SSF52540">
    <property type="entry name" value="P-loop containing nucleoside triphosphate hydrolases"/>
    <property type="match status" value="1"/>
</dbReference>
<dbReference type="CDD" id="cd01127">
    <property type="entry name" value="TrwB_TraG_TraD_VirD4"/>
    <property type="match status" value="1"/>
</dbReference>
<dbReference type="Pfam" id="PF01935">
    <property type="entry name" value="DUF87"/>
    <property type="match status" value="1"/>
</dbReference>
<evidence type="ECO:0000259" key="2">
    <source>
        <dbReference type="Pfam" id="PF12696"/>
    </source>
</evidence>
<dbReference type="AlphaFoldDB" id="A0A846U052"/>
<dbReference type="Gene3D" id="3.40.50.300">
    <property type="entry name" value="P-loop containing nucleotide triphosphate hydrolases"/>
    <property type="match status" value="2"/>
</dbReference>
<proteinExistence type="predicted"/>
<dbReference type="PANTHER" id="PTHR30121:SF6">
    <property type="entry name" value="SLR6007 PROTEIN"/>
    <property type="match status" value="1"/>
</dbReference>
<dbReference type="InterPro" id="IPR032689">
    <property type="entry name" value="TraG-D_C"/>
</dbReference>
<evidence type="ECO:0000259" key="1">
    <source>
        <dbReference type="Pfam" id="PF01935"/>
    </source>
</evidence>
<keyword evidence="3" id="KW-0238">DNA-binding</keyword>
<dbReference type="Proteomes" id="UP000584587">
    <property type="component" value="Unassembled WGS sequence"/>
</dbReference>
<evidence type="ECO:0000313" key="4">
    <source>
        <dbReference type="Proteomes" id="UP000584587"/>
    </source>
</evidence>
<protein>
    <submittedName>
        <fullName evidence="3">Type IV secretion system DNA-binding domain-containing protein</fullName>
    </submittedName>
</protein>
<name>A0A846U052_9MOLU</name>
<feature type="domain" description="TraD/TraG TraM recognition site" evidence="2">
    <location>
        <begin position="219"/>
        <end position="334"/>
    </location>
</feature>
<dbReference type="InterPro" id="IPR051162">
    <property type="entry name" value="T4SS_component"/>
</dbReference>